<organism evidence="1 2">
    <name type="scientific">Edwardsiella phage MSW-3</name>
    <dbReference type="NCBI Taxonomy" id="1264700"/>
    <lineage>
        <taxon>Viruses</taxon>
        <taxon>Duplodnaviria</taxon>
        <taxon>Heunggongvirae</taxon>
        <taxon>Uroviricota</taxon>
        <taxon>Caudoviricetes</taxon>
        <taxon>Yokohamavirus</taxon>
        <taxon>Yokohamavirus MSW3</taxon>
    </lineage>
</organism>
<dbReference type="OrthoDB" id="4487at10239"/>
<evidence type="ECO:0000313" key="2">
    <source>
        <dbReference type="Proteomes" id="UP000010365"/>
    </source>
</evidence>
<dbReference type="InterPro" id="IPR020049">
    <property type="entry name" value="Major_capsid-like"/>
</dbReference>
<reference evidence="1 2" key="1">
    <citation type="journal article" date="2013" name="Genome Announc.">
        <title>Complete Genome Sequence of a Novel Myovirus Which Infects Atypical Strains of Edwardsiella tarda.</title>
        <authorList>
            <person name="Yasuike M."/>
            <person name="Sugaya E."/>
            <person name="Nakamura Y."/>
            <person name="Shigenobu Y."/>
            <person name="Kawato Y."/>
            <person name="Kai W."/>
            <person name="Nagai S."/>
            <person name="Fujiwara A."/>
            <person name="Sano M."/>
            <person name="Kobayashi T."/>
            <person name="Nakai T."/>
        </authorList>
    </citation>
    <scope>NUCLEOTIDE SEQUENCE [LARGE SCALE GENOMIC DNA]</scope>
</reference>
<dbReference type="GeneID" id="14515945"/>
<dbReference type="Pfam" id="PF09950">
    <property type="entry name" value="Major_capside"/>
    <property type="match status" value="1"/>
</dbReference>
<protein>
    <submittedName>
        <fullName evidence="1">Putative major capsid protein</fullName>
    </submittedName>
</protein>
<dbReference type="EMBL" id="AB767244">
    <property type="protein sequence ID" value="BAM68836.1"/>
    <property type="molecule type" value="Genomic_DNA"/>
</dbReference>
<accession>L0MYF7</accession>
<keyword evidence="2" id="KW-1185">Reference proteome</keyword>
<dbReference type="PIRSF" id="PIRSF029202">
    <property type="entry name" value="UCP029202"/>
    <property type="match status" value="1"/>
</dbReference>
<name>L0MYF7_9CAUD</name>
<sequence length="354" mass="39394">MAIKTIDAQTIQGNQWLVHKGYVSRNGDQWVINNTALDAIGNPNVMLDADGGIAFYISQLAGIEATVYETPYGDITYRSDVPMAANIPEYADTWMYRSYDGVTMGKFIGANGQDLPRVAQSAQMHTVPLGYAGNECHYTLDEMRKSAAMNMPIDAEQARLAFRGAEEHSQSVAYFGDSSRGMYGLFNNPNVTLSSATKDYKTMNGQELFNMLNAPIFSVINLSRRFHVPNTALMFPDLWNQANNQLMTGYTDRTVMQHFMEANSYTLLTGNELDIQIRFQLDAAELAANGVSNSNKPRYMVYDKSDRNLAMANPIPFRMLAPQMASLGITVPAEYKISGTEFRYPLCAAYVDMA</sequence>
<evidence type="ECO:0000313" key="1">
    <source>
        <dbReference type="EMBL" id="BAM68836.1"/>
    </source>
</evidence>
<dbReference type="Proteomes" id="UP000010365">
    <property type="component" value="Segment"/>
</dbReference>
<dbReference type="RefSeq" id="YP_007348928.1">
    <property type="nucleotide sequence ID" value="NC_020082.1"/>
</dbReference>
<proteinExistence type="predicted"/>
<dbReference type="KEGG" id="vg:14515945"/>